<dbReference type="InParanoid" id="B7QHX0"/>
<keyword evidence="7" id="KW-0472">Membrane</keyword>
<evidence type="ECO:0000256" key="7">
    <source>
        <dbReference type="SAM" id="Phobius"/>
    </source>
</evidence>
<dbReference type="InterPro" id="IPR007666">
    <property type="entry name" value="ADP_PFK/GK"/>
</dbReference>
<accession>B7QHX0</accession>
<keyword evidence="2" id="KW-0808">Transferase</keyword>
<keyword evidence="1" id="KW-0963">Cytoplasm</keyword>
<feature type="transmembrane region" description="Helical" evidence="7">
    <location>
        <begin position="6"/>
        <end position="26"/>
    </location>
</feature>
<keyword evidence="10" id="KW-1185">Reference proteome</keyword>
<evidence type="ECO:0000256" key="2">
    <source>
        <dbReference type="ARBA" id="ARBA00022679"/>
    </source>
</evidence>
<keyword evidence="6" id="KW-0324">Glycolysis</keyword>
<dbReference type="SUPFAM" id="SSF53613">
    <property type="entry name" value="Ribokinase-like"/>
    <property type="match status" value="2"/>
</dbReference>
<evidence type="ECO:0000256" key="4">
    <source>
        <dbReference type="ARBA" id="ARBA00022777"/>
    </source>
</evidence>
<dbReference type="HOGENOM" id="CLU_032362_0_0_1"/>
<evidence type="ECO:0000256" key="5">
    <source>
        <dbReference type="ARBA" id="ARBA00022842"/>
    </source>
</evidence>
<keyword evidence="7" id="KW-1133">Transmembrane helix</keyword>
<dbReference type="VEuPathDB" id="VectorBase:ISCW023752"/>
<dbReference type="STRING" id="6945.B7QHX0"/>
<dbReference type="GO" id="GO:0005783">
    <property type="term" value="C:endoplasmic reticulum"/>
    <property type="evidence" value="ECO:0000318"/>
    <property type="project" value="GO_Central"/>
</dbReference>
<dbReference type="EMBL" id="DS942037">
    <property type="protein sequence ID" value="EEC18442.1"/>
    <property type="molecule type" value="Genomic_DNA"/>
</dbReference>
<gene>
    <name evidence="8" type="ORF">IscW_ISCW023752</name>
</gene>
<keyword evidence="7" id="KW-0812">Transmembrane</keyword>
<dbReference type="GO" id="GO:0006096">
    <property type="term" value="P:glycolytic process"/>
    <property type="evidence" value="ECO:0007669"/>
    <property type="project" value="UniProtKB-KW"/>
</dbReference>
<dbReference type="EMBL" id="ABJB010737019">
    <property type="status" value="NOT_ANNOTATED_CDS"/>
    <property type="molecule type" value="Genomic_DNA"/>
</dbReference>
<dbReference type="EMBL" id="ABJB010242981">
    <property type="status" value="NOT_ANNOTATED_CDS"/>
    <property type="molecule type" value="Genomic_DNA"/>
</dbReference>
<dbReference type="Proteomes" id="UP000001555">
    <property type="component" value="Unassembled WGS sequence"/>
</dbReference>
<dbReference type="PANTHER" id="PTHR21208">
    <property type="entry name" value="ADP-DEPENDENT GLUCOKINASE"/>
    <property type="match status" value="1"/>
</dbReference>
<dbReference type="EMBL" id="ABJB010912898">
    <property type="status" value="NOT_ANNOTATED_CDS"/>
    <property type="molecule type" value="Genomic_DNA"/>
</dbReference>
<dbReference type="GO" id="GO:0006006">
    <property type="term" value="P:glucose metabolic process"/>
    <property type="evidence" value="ECO:0000318"/>
    <property type="project" value="GO_Central"/>
</dbReference>
<evidence type="ECO:0000313" key="8">
    <source>
        <dbReference type="EMBL" id="EEC18442.1"/>
    </source>
</evidence>
<keyword evidence="3" id="KW-0479">Metal-binding</keyword>
<keyword evidence="5" id="KW-0460">Magnesium</keyword>
<proteinExistence type="evidence at protein level"/>
<dbReference type="PaxDb" id="6945-B7QHX0"/>
<dbReference type="EMBL" id="ABJB010642596">
    <property type="status" value="NOT_ANNOTATED_CDS"/>
    <property type="molecule type" value="Genomic_DNA"/>
</dbReference>
<feature type="non-terminal residue" evidence="8">
    <location>
        <position position="1"/>
    </location>
</feature>
<evidence type="ECO:0000256" key="3">
    <source>
        <dbReference type="ARBA" id="ARBA00022723"/>
    </source>
</evidence>
<dbReference type="Pfam" id="PF04587">
    <property type="entry name" value="ADP_PFK_GK"/>
    <property type="match status" value="2"/>
</dbReference>
<dbReference type="EnsemblMetazoa" id="ISCW023752-RA">
    <property type="protein sequence ID" value="ISCW023752-PA"/>
    <property type="gene ID" value="ISCW023752"/>
</dbReference>
<sequence>PVSMASKWTVSISTLLSALVIFYAVYYRRQTDEVLRQRLQLILDGLLKAERQVSVDPKTRIALGFGSCQDLIVQSSELFGNFEPPEDPEHIDVIDSERDLLRAFAYYFRHGAAAERFVSNASLFASLVEAARSAESAEYHVGGNAPLMANRFAREGCEVLLGAHMSQKLRKELPEGVTVAGPLTDHDEVHLLLEYPAGLRWGRYQSPRANRFIIHNDHINPKLASVRNFVPELKPFRPDLLVISGLQMMDNFPFEKGTCRPWTALQCREVPQGLTSHLEAQFRHAMCVARDAFTDHGTLVWTPCKFHCRSTLDVLNTLETCSLQHHPQLEEECGLIRGQILQLRKSKNVLWGEHTSLHCMPSPTLHATDEPLLRSWQAILVARDSPWKNSLAAAAKSALTAHRYTCGSDDIDTEHARVIMDDSFTTSRGQGARRIPFDSKRPVACWQEADFEICVAPVLVCTKVLHTGGGGDNVSAAGLVLQV</sequence>
<name>B7QHX0_IXOSC</name>
<evidence type="ECO:0000256" key="6">
    <source>
        <dbReference type="ARBA" id="ARBA00023152"/>
    </source>
</evidence>
<dbReference type="EMBL" id="ABJB010643005">
    <property type="status" value="NOT_ANNOTATED_CDS"/>
    <property type="molecule type" value="Genomic_DNA"/>
</dbReference>
<dbReference type="AlphaFoldDB" id="B7QHX0"/>
<evidence type="ECO:0000313" key="10">
    <source>
        <dbReference type="Proteomes" id="UP000001555"/>
    </source>
</evidence>
<keyword evidence="11" id="KW-1267">Proteomics identification</keyword>
<evidence type="ECO:0000313" key="9">
    <source>
        <dbReference type="EnsemblMetazoa" id="ISCW023752-PA"/>
    </source>
</evidence>
<evidence type="ECO:0000256" key="1">
    <source>
        <dbReference type="ARBA" id="ARBA00022490"/>
    </source>
</evidence>
<dbReference type="PANTHER" id="PTHR21208:SF1">
    <property type="entry name" value="ADP-DEPENDENT GLUCOKINASE"/>
    <property type="match status" value="1"/>
</dbReference>
<dbReference type="FunCoup" id="B7QHX0">
    <property type="interactions" value="1042"/>
</dbReference>
<dbReference type="GO" id="GO:0046872">
    <property type="term" value="F:metal ion binding"/>
    <property type="evidence" value="ECO:0007669"/>
    <property type="project" value="UniProtKB-KW"/>
</dbReference>
<keyword evidence="4" id="KW-0418">Kinase</keyword>
<dbReference type="PROSITE" id="PS51255">
    <property type="entry name" value="ADPK"/>
    <property type="match status" value="1"/>
</dbReference>
<dbReference type="GO" id="GO:0043843">
    <property type="term" value="F:ADP-specific glucokinase activity"/>
    <property type="evidence" value="ECO:0000318"/>
    <property type="project" value="GO_Central"/>
</dbReference>
<dbReference type="VEuPathDB" id="VectorBase:ISCP_005943"/>
<reference evidence="9" key="2">
    <citation type="submission" date="2020-05" db="UniProtKB">
        <authorList>
            <consortium name="EnsemblMetazoa"/>
        </authorList>
    </citation>
    <scope>IDENTIFICATION</scope>
    <source>
        <strain evidence="9">wikel</strain>
    </source>
</reference>
<evidence type="ECO:0007829" key="11">
    <source>
        <dbReference type="PeptideAtlas" id="B7QHX0"/>
    </source>
</evidence>
<reference evidence="8 10" key="1">
    <citation type="submission" date="2008-03" db="EMBL/GenBank/DDBJ databases">
        <title>Annotation of Ixodes scapularis.</title>
        <authorList>
            <consortium name="Ixodes scapularis Genome Project Consortium"/>
            <person name="Caler E."/>
            <person name="Hannick L.I."/>
            <person name="Bidwell S."/>
            <person name="Joardar V."/>
            <person name="Thiagarajan M."/>
            <person name="Amedeo P."/>
            <person name="Galinsky K.J."/>
            <person name="Schobel S."/>
            <person name="Inman J."/>
            <person name="Hostetler J."/>
            <person name="Miller J."/>
            <person name="Hammond M."/>
            <person name="Megy K."/>
            <person name="Lawson D."/>
            <person name="Kodira C."/>
            <person name="Sutton G."/>
            <person name="Meyer J."/>
            <person name="Hill C.A."/>
            <person name="Birren B."/>
            <person name="Nene V."/>
            <person name="Collins F."/>
            <person name="Alarcon-Chaidez F."/>
            <person name="Wikel S."/>
            <person name="Strausberg R."/>
        </authorList>
    </citation>
    <scope>NUCLEOTIDE SEQUENCE [LARGE SCALE GENOMIC DNA]</scope>
    <source>
        <strain evidence="10">Wikel</strain>
        <strain evidence="8">Wikel colony</strain>
    </source>
</reference>
<organism>
    <name type="scientific">Ixodes scapularis</name>
    <name type="common">Black-legged tick</name>
    <name type="synonym">Deer tick</name>
    <dbReference type="NCBI Taxonomy" id="6945"/>
    <lineage>
        <taxon>Eukaryota</taxon>
        <taxon>Metazoa</taxon>
        <taxon>Ecdysozoa</taxon>
        <taxon>Arthropoda</taxon>
        <taxon>Chelicerata</taxon>
        <taxon>Arachnida</taxon>
        <taxon>Acari</taxon>
        <taxon>Parasitiformes</taxon>
        <taxon>Ixodida</taxon>
        <taxon>Ixodoidea</taxon>
        <taxon>Ixodidae</taxon>
        <taxon>Ixodinae</taxon>
        <taxon>Ixodes</taxon>
    </lineage>
</organism>
<dbReference type="InterPro" id="IPR029056">
    <property type="entry name" value="Ribokinase-like"/>
</dbReference>
<protein>
    <submittedName>
        <fullName evidence="8 9">Uncharacterized protein</fullName>
    </submittedName>
</protein>
<dbReference type="Gene3D" id="3.40.1190.20">
    <property type="match status" value="2"/>
</dbReference>
<dbReference type="OrthoDB" id="5847021at2759"/>
<dbReference type="VEuPathDB" id="VectorBase:ISCI023752"/>